<keyword evidence="2" id="KW-0812">Transmembrane</keyword>
<feature type="transmembrane region" description="Helical" evidence="2">
    <location>
        <begin position="21"/>
        <end position="42"/>
    </location>
</feature>
<keyword evidence="2" id="KW-0472">Membrane</keyword>
<protein>
    <submittedName>
        <fullName evidence="3">Uncharacterized protein</fullName>
    </submittedName>
</protein>
<evidence type="ECO:0000313" key="3">
    <source>
        <dbReference type="EMBL" id="RKP11466.1"/>
    </source>
</evidence>
<feature type="compositionally biased region" description="Low complexity" evidence="1">
    <location>
        <begin position="240"/>
        <end position="254"/>
    </location>
</feature>
<evidence type="ECO:0000256" key="1">
    <source>
        <dbReference type="SAM" id="MobiDB-lite"/>
    </source>
</evidence>
<organism evidence="3 4">
    <name type="scientific">Piptocephalis cylindrospora</name>
    <dbReference type="NCBI Taxonomy" id="1907219"/>
    <lineage>
        <taxon>Eukaryota</taxon>
        <taxon>Fungi</taxon>
        <taxon>Fungi incertae sedis</taxon>
        <taxon>Zoopagomycota</taxon>
        <taxon>Zoopagomycotina</taxon>
        <taxon>Zoopagomycetes</taxon>
        <taxon>Zoopagales</taxon>
        <taxon>Piptocephalidaceae</taxon>
        <taxon>Piptocephalis</taxon>
    </lineage>
</organism>
<proteinExistence type="predicted"/>
<feature type="transmembrane region" description="Helical" evidence="2">
    <location>
        <begin position="162"/>
        <end position="185"/>
    </location>
</feature>
<name>A0A4P9XYH2_9FUNG</name>
<evidence type="ECO:0000256" key="2">
    <source>
        <dbReference type="SAM" id="Phobius"/>
    </source>
</evidence>
<keyword evidence="4" id="KW-1185">Reference proteome</keyword>
<accession>A0A4P9XYH2</accession>
<gene>
    <name evidence="3" type="ORF">BJ684DRAFT_21964</name>
</gene>
<feature type="transmembrane region" description="Helical" evidence="2">
    <location>
        <begin position="54"/>
        <end position="75"/>
    </location>
</feature>
<dbReference type="OrthoDB" id="10343850at2759"/>
<dbReference type="AlphaFoldDB" id="A0A4P9XYH2"/>
<dbReference type="EMBL" id="KZ988887">
    <property type="protein sequence ID" value="RKP11466.1"/>
    <property type="molecule type" value="Genomic_DNA"/>
</dbReference>
<feature type="transmembrane region" description="Helical" evidence="2">
    <location>
        <begin position="130"/>
        <end position="156"/>
    </location>
</feature>
<dbReference type="Proteomes" id="UP000267251">
    <property type="component" value="Unassembled WGS sequence"/>
</dbReference>
<reference evidence="4" key="1">
    <citation type="journal article" date="2018" name="Nat. Microbiol.">
        <title>Leveraging single-cell genomics to expand the fungal tree of life.</title>
        <authorList>
            <person name="Ahrendt S.R."/>
            <person name="Quandt C.A."/>
            <person name="Ciobanu D."/>
            <person name="Clum A."/>
            <person name="Salamov A."/>
            <person name="Andreopoulos B."/>
            <person name="Cheng J.F."/>
            <person name="Woyke T."/>
            <person name="Pelin A."/>
            <person name="Henrissat B."/>
            <person name="Reynolds N.K."/>
            <person name="Benny G.L."/>
            <person name="Smith M.E."/>
            <person name="James T.Y."/>
            <person name="Grigoriev I.V."/>
        </authorList>
    </citation>
    <scope>NUCLEOTIDE SEQUENCE [LARGE SCALE GENOMIC DNA]</scope>
</reference>
<sequence>MAASIDFDTLHYGLRKRTVQIILHTITPMTVIGSILSVLDAWAIDRALPMVNRWLLSAACIIYVFPCAVAAWCSFEYGVRFSYIVDVQIHEARSISSHFWNHTHIKPHDVTSPLFIQAATTLSNMKSVHLAALVGTSATLIHMIIIAGAQINIFSVPIFSEILFFTFHVSIGFYLLAIVAYMAYYDVITCTGRRKGEGMSTVYTCGYGQMEEFESMDPPDTSVTYTNGHGMELTNSVKYSRSGSSDPPHSSYKM</sequence>
<feature type="region of interest" description="Disordered" evidence="1">
    <location>
        <begin position="235"/>
        <end position="254"/>
    </location>
</feature>
<keyword evidence="2" id="KW-1133">Transmembrane helix</keyword>
<evidence type="ECO:0000313" key="4">
    <source>
        <dbReference type="Proteomes" id="UP000267251"/>
    </source>
</evidence>